<protein>
    <submittedName>
        <fullName evidence="1">Uncharacterized protein</fullName>
    </submittedName>
</protein>
<keyword evidence="2" id="KW-1185">Reference proteome</keyword>
<dbReference type="AlphaFoldDB" id="A0A8J3LTX7"/>
<dbReference type="EMBL" id="BONU01000058">
    <property type="protein sequence ID" value="GIG76483.1"/>
    <property type="molecule type" value="Genomic_DNA"/>
</dbReference>
<sequence length="60" mass="6688">MWTDITYCTERSRRTRSWCPVVAGTIRRPARAARSAGGPGRDYLARSGLMCNQVNAGLWS</sequence>
<evidence type="ECO:0000313" key="2">
    <source>
        <dbReference type="Proteomes" id="UP000653674"/>
    </source>
</evidence>
<name>A0A8J3LTX7_9ACTN</name>
<gene>
    <name evidence="1" type="ORF">Pfl04_48870</name>
</gene>
<reference evidence="1" key="1">
    <citation type="submission" date="2021-01" db="EMBL/GenBank/DDBJ databases">
        <title>Whole genome shotgun sequence of Planosporangium flavigriseum NBRC 105377.</title>
        <authorList>
            <person name="Komaki H."/>
            <person name="Tamura T."/>
        </authorList>
    </citation>
    <scope>NUCLEOTIDE SEQUENCE</scope>
    <source>
        <strain evidence="1">NBRC 105377</strain>
    </source>
</reference>
<proteinExistence type="predicted"/>
<evidence type="ECO:0000313" key="1">
    <source>
        <dbReference type="EMBL" id="GIG76483.1"/>
    </source>
</evidence>
<accession>A0A8J3LTX7</accession>
<organism evidence="1 2">
    <name type="scientific">Planosporangium flavigriseum</name>
    <dbReference type="NCBI Taxonomy" id="373681"/>
    <lineage>
        <taxon>Bacteria</taxon>
        <taxon>Bacillati</taxon>
        <taxon>Actinomycetota</taxon>
        <taxon>Actinomycetes</taxon>
        <taxon>Micromonosporales</taxon>
        <taxon>Micromonosporaceae</taxon>
        <taxon>Planosporangium</taxon>
    </lineage>
</organism>
<comment type="caution">
    <text evidence="1">The sequence shown here is derived from an EMBL/GenBank/DDBJ whole genome shotgun (WGS) entry which is preliminary data.</text>
</comment>
<dbReference type="Proteomes" id="UP000653674">
    <property type="component" value="Unassembled WGS sequence"/>
</dbReference>